<name>A0A1M5YU45_9GAMM</name>
<dbReference type="RefSeq" id="WP_067664696.1">
    <property type="nucleotide sequence ID" value="NZ_FQXG01000008.1"/>
</dbReference>
<protein>
    <submittedName>
        <fullName evidence="4">DeoR-like helix-turn-helix domain-containing protein</fullName>
    </submittedName>
</protein>
<proteinExistence type="predicted"/>
<keyword evidence="1" id="KW-0805">Transcription regulation</keyword>
<accession>A0A1M5YU45</accession>
<keyword evidence="5" id="KW-1185">Reference proteome</keyword>
<dbReference type="GO" id="GO:0003700">
    <property type="term" value="F:DNA-binding transcription factor activity"/>
    <property type="evidence" value="ECO:0007669"/>
    <property type="project" value="InterPro"/>
</dbReference>
<sequence length="109" mass="12355">MAQTRGRPIIWGNTEGAYLLRLIKEQGELETQELAALLNTSPESIRRWQRGQVEVKGTALSTIRALVVQKKVDFNNLRMLAEFNKMNPDPMPPEKAIAELAALKKKLRD</sequence>
<evidence type="ECO:0000256" key="2">
    <source>
        <dbReference type="ARBA" id="ARBA00023163"/>
    </source>
</evidence>
<dbReference type="Pfam" id="PF08220">
    <property type="entry name" value="HTH_DeoR"/>
    <property type="match status" value="1"/>
</dbReference>
<evidence type="ECO:0000256" key="1">
    <source>
        <dbReference type="ARBA" id="ARBA00023015"/>
    </source>
</evidence>
<dbReference type="Proteomes" id="UP000184268">
    <property type="component" value="Unassembled WGS sequence"/>
</dbReference>
<gene>
    <name evidence="4" type="ORF">SAMN02745129_4461</name>
</gene>
<dbReference type="OrthoDB" id="9799384at2"/>
<reference evidence="4 5" key="1">
    <citation type="submission" date="2016-11" db="EMBL/GenBank/DDBJ databases">
        <authorList>
            <person name="Jaros S."/>
            <person name="Januszkiewicz K."/>
            <person name="Wedrychowicz H."/>
        </authorList>
    </citation>
    <scope>NUCLEOTIDE SEQUENCE [LARGE SCALE GENOMIC DNA]</scope>
    <source>
        <strain evidence="4 5">DSM 16917</strain>
    </source>
</reference>
<organism evidence="4 5">
    <name type="scientific">Ferrimonas marina</name>
    <dbReference type="NCBI Taxonomy" id="299255"/>
    <lineage>
        <taxon>Bacteria</taxon>
        <taxon>Pseudomonadati</taxon>
        <taxon>Pseudomonadota</taxon>
        <taxon>Gammaproteobacteria</taxon>
        <taxon>Alteromonadales</taxon>
        <taxon>Ferrimonadaceae</taxon>
        <taxon>Ferrimonas</taxon>
    </lineage>
</organism>
<evidence type="ECO:0000313" key="4">
    <source>
        <dbReference type="EMBL" id="SHI15627.1"/>
    </source>
</evidence>
<dbReference type="AlphaFoldDB" id="A0A1M5YU45"/>
<keyword evidence="2" id="KW-0804">Transcription</keyword>
<dbReference type="InterPro" id="IPR001034">
    <property type="entry name" value="DeoR_HTH"/>
</dbReference>
<evidence type="ECO:0000259" key="3">
    <source>
        <dbReference type="Pfam" id="PF08220"/>
    </source>
</evidence>
<feature type="domain" description="HTH deoR-type" evidence="3">
    <location>
        <begin position="19"/>
        <end position="47"/>
    </location>
</feature>
<dbReference type="EMBL" id="FQXG01000008">
    <property type="protein sequence ID" value="SHI15627.1"/>
    <property type="molecule type" value="Genomic_DNA"/>
</dbReference>
<dbReference type="InterPro" id="IPR010982">
    <property type="entry name" value="Lambda_DNA-bd_dom_sf"/>
</dbReference>
<dbReference type="SUPFAM" id="SSF47413">
    <property type="entry name" value="lambda repressor-like DNA-binding domains"/>
    <property type="match status" value="1"/>
</dbReference>
<evidence type="ECO:0000313" key="5">
    <source>
        <dbReference type="Proteomes" id="UP000184268"/>
    </source>
</evidence>
<dbReference type="GO" id="GO:0003677">
    <property type="term" value="F:DNA binding"/>
    <property type="evidence" value="ECO:0007669"/>
    <property type="project" value="InterPro"/>
</dbReference>